<evidence type="ECO:0000313" key="2">
    <source>
        <dbReference type="Proteomes" id="UP001157355"/>
    </source>
</evidence>
<dbReference type="InterPro" id="IPR036390">
    <property type="entry name" value="WH_DNA-bd_sf"/>
</dbReference>
<dbReference type="Gene3D" id="1.10.10.10">
    <property type="entry name" value="Winged helix-like DNA-binding domain superfamily/Winged helix DNA-binding domain"/>
    <property type="match status" value="1"/>
</dbReference>
<reference evidence="1 2" key="1">
    <citation type="journal article" date="2014" name="Int. J. Syst. Evol. Microbiol.">
        <title>Complete genome sequence of Corynebacterium casei LMG S-19264T (=DSM 44701T), isolated from a smear-ripened cheese.</title>
        <authorList>
            <consortium name="US DOE Joint Genome Institute (JGI-PGF)"/>
            <person name="Walter F."/>
            <person name="Albersmeier A."/>
            <person name="Kalinowski J."/>
            <person name="Ruckert C."/>
        </authorList>
    </citation>
    <scope>NUCLEOTIDE SEQUENCE [LARGE SCALE GENOMIC DNA]</scope>
    <source>
        <strain evidence="1 2">NBRC 111766</strain>
    </source>
</reference>
<name>A0AA37X0K5_9RHOB</name>
<sequence>MTNQNTTCEQPSDQAGYQVPIDRAAGLLQRLALYMPRPNLVVLLFLMRESYRQNTAEVAISTYDVAELTGLSRLTVSASLKQLTALGLLKSKPHYGPSPCVYEVDLDNVELRAEDEYLKLREMFADSSKPSVRKRTRQN</sequence>
<protein>
    <submittedName>
        <fullName evidence="1">Uncharacterized protein</fullName>
    </submittedName>
</protein>
<dbReference type="InterPro" id="IPR036388">
    <property type="entry name" value="WH-like_DNA-bd_sf"/>
</dbReference>
<dbReference type="SUPFAM" id="SSF46785">
    <property type="entry name" value="Winged helix' DNA-binding domain"/>
    <property type="match status" value="1"/>
</dbReference>
<gene>
    <name evidence="1" type="ORF">GCM10010873_30720</name>
</gene>
<dbReference type="EMBL" id="BSPP01000011">
    <property type="protein sequence ID" value="GLS88098.1"/>
    <property type="molecule type" value="Genomic_DNA"/>
</dbReference>
<accession>A0AA37X0K5</accession>
<dbReference type="RefSeq" id="WP_284326273.1">
    <property type="nucleotide sequence ID" value="NZ_BSPP01000011.1"/>
</dbReference>
<dbReference type="Proteomes" id="UP001157355">
    <property type="component" value="Unassembled WGS sequence"/>
</dbReference>
<dbReference type="AlphaFoldDB" id="A0AA37X0K5"/>
<comment type="caution">
    <text evidence="1">The sequence shown here is derived from an EMBL/GenBank/DDBJ whole genome shotgun (WGS) entry which is preliminary data.</text>
</comment>
<proteinExistence type="predicted"/>
<evidence type="ECO:0000313" key="1">
    <source>
        <dbReference type="EMBL" id="GLS88098.1"/>
    </source>
</evidence>
<organism evidence="1 2">
    <name type="scientific">Cypionkella aquatica</name>
    <dbReference type="NCBI Taxonomy" id="1756042"/>
    <lineage>
        <taxon>Bacteria</taxon>
        <taxon>Pseudomonadati</taxon>
        <taxon>Pseudomonadota</taxon>
        <taxon>Alphaproteobacteria</taxon>
        <taxon>Rhodobacterales</taxon>
        <taxon>Paracoccaceae</taxon>
        <taxon>Cypionkella</taxon>
    </lineage>
</organism>
<keyword evidence="2" id="KW-1185">Reference proteome</keyword>